<dbReference type="Pfam" id="PF00072">
    <property type="entry name" value="Response_reg"/>
    <property type="match status" value="1"/>
</dbReference>
<dbReference type="PANTHER" id="PTHR37299:SF1">
    <property type="entry name" value="STAGE 0 SPORULATION PROTEIN A HOMOLOG"/>
    <property type="match status" value="1"/>
</dbReference>
<dbReference type="Gene3D" id="2.40.50.1020">
    <property type="entry name" value="LytTr DNA-binding domain"/>
    <property type="match status" value="1"/>
</dbReference>
<name>A0ABY3B051_9BACL</name>
<dbReference type="SMART" id="SM00850">
    <property type="entry name" value="LytTR"/>
    <property type="match status" value="1"/>
</dbReference>
<evidence type="ECO:0000313" key="5">
    <source>
        <dbReference type="Proteomes" id="UP000319219"/>
    </source>
</evidence>
<evidence type="ECO:0000259" key="3">
    <source>
        <dbReference type="PROSITE" id="PS50930"/>
    </source>
</evidence>
<dbReference type="SMART" id="SM00448">
    <property type="entry name" value="REC"/>
    <property type="match status" value="1"/>
</dbReference>
<dbReference type="InterPro" id="IPR001789">
    <property type="entry name" value="Sig_transdc_resp-reg_receiver"/>
</dbReference>
<dbReference type="Pfam" id="PF04397">
    <property type="entry name" value="LytTR"/>
    <property type="match status" value="1"/>
</dbReference>
<keyword evidence="1" id="KW-0597">Phosphoprotein</keyword>
<keyword evidence="5" id="KW-1185">Reference proteome</keyword>
<organism evidence="4 5">
    <name type="scientific">Paenibacillus ottowii</name>
    <dbReference type="NCBI Taxonomy" id="2315729"/>
    <lineage>
        <taxon>Bacteria</taxon>
        <taxon>Bacillati</taxon>
        <taxon>Bacillota</taxon>
        <taxon>Bacilli</taxon>
        <taxon>Bacillales</taxon>
        <taxon>Paenibacillaceae</taxon>
        <taxon>Paenibacillus</taxon>
    </lineage>
</organism>
<feature type="domain" description="HTH LytTR-type" evidence="3">
    <location>
        <begin position="130"/>
        <end position="238"/>
    </location>
</feature>
<protein>
    <submittedName>
        <fullName evidence="4">Response regulator transcription factor</fullName>
    </submittedName>
</protein>
<gene>
    <name evidence="4" type="ORF">FKV70_20180</name>
</gene>
<dbReference type="EMBL" id="VIJZ01000009">
    <property type="protein sequence ID" value="TQR97045.1"/>
    <property type="molecule type" value="Genomic_DNA"/>
</dbReference>
<dbReference type="RefSeq" id="WP_142613996.1">
    <property type="nucleotide sequence ID" value="NZ_VIJZ01000009.1"/>
</dbReference>
<feature type="modified residue" description="4-aspartylphosphate" evidence="1">
    <location>
        <position position="57"/>
    </location>
</feature>
<evidence type="ECO:0000313" key="4">
    <source>
        <dbReference type="EMBL" id="TQR97045.1"/>
    </source>
</evidence>
<dbReference type="PANTHER" id="PTHR37299">
    <property type="entry name" value="TRANSCRIPTIONAL REGULATOR-RELATED"/>
    <property type="match status" value="1"/>
</dbReference>
<evidence type="ECO:0000259" key="2">
    <source>
        <dbReference type="PROSITE" id="PS50110"/>
    </source>
</evidence>
<dbReference type="Proteomes" id="UP000319219">
    <property type="component" value="Unassembled WGS sequence"/>
</dbReference>
<comment type="caution">
    <text evidence="4">The sequence shown here is derived from an EMBL/GenBank/DDBJ whole genome shotgun (WGS) entry which is preliminary data.</text>
</comment>
<dbReference type="InterPro" id="IPR007492">
    <property type="entry name" value="LytTR_DNA-bd_dom"/>
</dbReference>
<evidence type="ECO:0000256" key="1">
    <source>
        <dbReference type="PROSITE-ProRule" id="PRU00169"/>
    </source>
</evidence>
<dbReference type="PROSITE" id="PS50110">
    <property type="entry name" value="RESPONSE_REGULATORY"/>
    <property type="match status" value="1"/>
</dbReference>
<feature type="domain" description="Response regulatory" evidence="2">
    <location>
        <begin position="3"/>
        <end position="120"/>
    </location>
</feature>
<dbReference type="Gene3D" id="3.40.50.2300">
    <property type="match status" value="1"/>
</dbReference>
<dbReference type="InterPro" id="IPR046947">
    <property type="entry name" value="LytR-like"/>
</dbReference>
<reference evidence="4 5" key="1">
    <citation type="submission" date="2019-07" db="EMBL/GenBank/DDBJ databases">
        <title>Paenibacillus ottowii sp. nov. isolated from a fermentation system processing bovine manure.</title>
        <authorList>
            <person name="Velazquez L.F."/>
            <person name="Rajbanshi S."/>
            <person name="Guan S."/>
            <person name="Hinchee M."/>
            <person name="Welsh A."/>
        </authorList>
    </citation>
    <scope>NUCLEOTIDE SEQUENCE [LARGE SCALE GENOMIC DNA]</scope>
    <source>
        <strain evidence="4 5">MS2379</strain>
    </source>
</reference>
<accession>A0ABY3B051</accession>
<dbReference type="InterPro" id="IPR011006">
    <property type="entry name" value="CheY-like_superfamily"/>
</dbReference>
<sequence length="244" mass="29000">MLNIALCDDTNVELARVERFTLEYPFTKVEVDTFGSGQKLLQYVAKNKTEYNIYLLDIEMADMDGISLAKKVREFDNKAVIIFVTNYDEYMPDVFKVQTFDYILKPVNKETLFEVLQRADHYLHSSHSYFEFSYERNKLIINEDEIMYFEKSGRAAHIYTETKEYKCNQTTSQILAQLDPMAFTQIHASYIINLKYVVGIKCENIMMKRIVNGEIQDTYLELPISRKYKKDFKQKMINYMRKRF</sequence>
<dbReference type="SUPFAM" id="SSF52172">
    <property type="entry name" value="CheY-like"/>
    <property type="match status" value="1"/>
</dbReference>
<proteinExistence type="predicted"/>
<dbReference type="PROSITE" id="PS50930">
    <property type="entry name" value="HTH_LYTTR"/>
    <property type="match status" value="1"/>
</dbReference>